<protein>
    <submittedName>
        <fullName evidence="2">Uncharacterized protein LOC116296331</fullName>
    </submittedName>
</protein>
<gene>
    <name evidence="2" type="primary">LOC116296331</name>
</gene>
<dbReference type="KEGG" id="aten:116296331"/>
<dbReference type="GO" id="GO:0005737">
    <property type="term" value="C:cytoplasm"/>
    <property type="evidence" value="ECO:0007669"/>
    <property type="project" value="TreeGrafter"/>
</dbReference>
<keyword evidence="1" id="KW-1185">Reference proteome</keyword>
<name>A0A6P8I5F0_ACTTE</name>
<dbReference type="OrthoDB" id="6021847at2759"/>
<sequence>MQLLDTHLVGDLPIIKAKTPTLGNRSVIYLNVTASDIDGEIGFEKLHQTILVQEPEGPSSRNVILLVVRDVTAGRATAEWTISSSNPSFYASDIGASRGMITFEK</sequence>
<evidence type="ECO:0000313" key="2">
    <source>
        <dbReference type="RefSeq" id="XP_031560197.1"/>
    </source>
</evidence>
<dbReference type="InParanoid" id="A0A6P8I5F0"/>
<dbReference type="PANTHER" id="PTHR46682">
    <property type="entry name" value="ADHESION G-PROTEIN COUPLED RECEPTOR V1"/>
    <property type="match status" value="1"/>
</dbReference>
<organism evidence="1 2">
    <name type="scientific">Actinia tenebrosa</name>
    <name type="common">Australian red waratah sea anemone</name>
    <dbReference type="NCBI Taxonomy" id="6105"/>
    <lineage>
        <taxon>Eukaryota</taxon>
        <taxon>Metazoa</taxon>
        <taxon>Cnidaria</taxon>
        <taxon>Anthozoa</taxon>
        <taxon>Hexacorallia</taxon>
        <taxon>Actiniaria</taxon>
        <taxon>Actiniidae</taxon>
        <taxon>Actinia</taxon>
    </lineage>
</organism>
<dbReference type="GO" id="GO:0071277">
    <property type="term" value="P:cellular response to calcium ion"/>
    <property type="evidence" value="ECO:0007669"/>
    <property type="project" value="TreeGrafter"/>
</dbReference>
<dbReference type="RefSeq" id="XP_031560197.1">
    <property type="nucleotide sequence ID" value="XM_031704337.1"/>
</dbReference>
<dbReference type="GO" id="GO:0010855">
    <property type="term" value="F:adenylate cyclase inhibitor activity"/>
    <property type="evidence" value="ECO:0007669"/>
    <property type="project" value="TreeGrafter"/>
</dbReference>
<reference evidence="2" key="1">
    <citation type="submission" date="2025-08" db="UniProtKB">
        <authorList>
            <consortium name="RefSeq"/>
        </authorList>
    </citation>
    <scope>IDENTIFICATION</scope>
    <source>
        <tissue evidence="2">Tentacle</tissue>
    </source>
</reference>
<dbReference type="GO" id="GO:0001965">
    <property type="term" value="F:G-protein alpha-subunit binding"/>
    <property type="evidence" value="ECO:0007669"/>
    <property type="project" value="TreeGrafter"/>
</dbReference>
<proteinExistence type="predicted"/>
<feature type="non-terminal residue" evidence="2">
    <location>
        <position position="105"/>
    </location>
</feature>
<dbReference type="Proteomes" id="UP000515163">
    <property type="component" value="Unplaced"/>
</dbReference>
<dbReference type="GeneID" id="116296331"/>
<dbReference type="GO" id="GO:0016020">
    <property type="term" value="C:membrane"/>
    <property type="evidence" value="ECO:0007669"/>
    <property type="project" value="InterPro"/>
</dbReference>
<accession>A0A6P8I5F0</accession>
<evidence type="ECO:0000313" key="1">
    <source>
        <dbReference type="Proteomes" id="UP000515163"/>
    </source>
</evidence>
<dbReference type="InterPro" id="IPR026919">
    <property type="entry name" value="ADGRV1"/>
</dbReference>
<dbReference type="PANTHER" id="PTHR46682:SF1">
    <property type="entry name" value="ADHESION G-PROTEIN COUPLED RECEPTOR V1"/>
    <property type="match status" value="1"/>
</dbReference>
<dbReference type="AlphaFoldDB" id="A0A6P8I5F0"/>
<dbReference type="GO" id="GO:0004930">
    <property type="term" value="F:G protein-coupled receptor activity"/>
    <property type="evidence" value="ECO:0007669"/>
    <property type="project" value="InterPro"/>
</dbReference>